<reference evidence="1" key="1">
    <citation type="submission" date="2022-08" db="EMBL/GenBank/DDBJ databases">
        <authorList>
            <person name="Gutierrez-Valencia J."/>
        </authorList>
    </citation>
    <scope>NUCLEOTIDE SEQUENCE</scope>
</reference>
<keyword evidence="3" id="KW-1185">Reference proteome</keyword>
<gene>
    <name evidence="1" type="ORF">LITE_LOCUS3509</name>
    <name evidence="2" type="ORF">LITE_LOCUS3538</name>
</gene>
<dbReference type="InterPro" id="IPR046848">
    <property type="entry name" value="E_motif"/>
</dbReference>
<evidence type="ECO:0000313" key="2">
    <source>
        <dbReference type="EMBL" id="CAI0382370.1"/>
    </source>
</evidence>
<organism evidence="1 3">
    <name type="scientific">Linum tenue</name>
    <dbReference type="NCBI Taxonomy" id="586396"/>
    <lineage>
        <taxon>Eukaryota</taxon>
        <taxon>Viridiplantae</taxon>
        <taxon>Streptophyta</taxon>
        <taxon>Embryophyta</taxon>
        <taxon>Tracheophyta</taxon>
        <taxon>Spermatophyta</taxon>
        <taxon>Magnoliopsida</taxon>
        <taxon>eudicotyledons</taxon>
        <taxon>Gunneridae</taxon>
        <taxon>Pentapetalae</taxon>
        <taxon>rosids</taxon>
        <taxon>fabids</taxon>
        <taxon>Malpighiales</taxon>
        <taxon>Linaceae</taxon>
        <taxon>Linum</taxon>
    </lineage>
</organism>
<dbReference type="EMBL" id="CAMGYJ010000002">
    <property type="protein sequence ID" value="CAI0382370.1"/>
    <property type="molecule type" value="Genomic_DNA"/>
</dbReference>
<dbReference type="Proteomes" id="UP001154282">
    <property type="component" value="Unassembled WGS sequence"/>
</dbReference>
<proteinExistence type="predicted"/>
<dbReference type="EMBL" id="CAMGYJ010000002">
    <property type="protein sequence ID" value="CAI0382296.1"/>
    <property type="molecule type" value="Genomic_DNA"/>
</dbReference>
<protein>
    <recommendedName>
        <fullName evidence="4">Pentatricopeptide repeat-containing protein</fullName>
    </recommendedName>
</protein>
<comment type="caution">
    <text evidence="1">The sequence shown here is derived from an EMBL/GenBank/DDBJ whole genome shotgun (WGS) entry which is preliminary data.</text>
</comment>
<dbReference type="GO" id="GO:0009451">
    <property type="term" value="P:RNA modification"/>
    <property type="evidence" value="ECO:0007669"/>
    <property type="project" value="InterPro"/>
</dbReference>
<evidence type="ECO:0000313" key="1">
    <source>
        <dbReference type="EMBL" id="CAI0382296.1"/>
    </source>
</evidence>
<dbReference type="AlphaFoldDB" id="A0AAV0HAG7"/>
<sequence>MESSTYVILSSIYNALGRRRDVERVRGVMKTRGATKDPGCSWIELKGVVHVFVVRDGMHPWVDEIRDGIRRLLKHMEDDEGYHPAFDFVLDQVG</sequence>
<dbReference type="InterPro" id="IPR046960">
    <property type="entry name" value="PPR_At4g14850-like_plant"/>
</dbReference>
<accession>A0AAV0HAG7</accession>
<dbReference type="GO" id="GO:0003723">
    <property type="term" value="F:RNA binding"/>
    <property type="evidence" value="ECO:0007669"/>
    <property type="project" value="InterPro"/>
</dbReference>
<evidence type="ECO:0000313" key="3">
    <source>
        <dbReference type="Proteomes" id="UP001154282"/>
    </source>
</evidence>
<evidence type="ECO:0008006" key="4">
    <source>
        <dbReference type="Google" id="ProtNLM"/>
    </source>
</evidence>
<dbReference type="Pfam" id="PF20431">
    <property type="entry name" value="E_motif"/>
    <property type="match status" value="1"/>
</dbReference>
<dbReference type="PANTHER" id="PTHR47926">
    <property type="entry name" value="PENTATRICOPEPTIDE REPEAT-CONTAINING PROTEIN"/>
    <property type="match status" value="1"/>
</dbReference>
<name>A0AAV0HAG7_9ROSI</name>